<dbReference type="EMBL" id="VOXD01000005">
    <property type="protein sequence ID" value="TXF90702.1"/>
    <property type="molecule type" value="Genomic_DNA"/>
</dbReference>
<name>A0A5C7FWD0_9BACT</name>
<dbReference type="OrthoDB" id="9790776at2"/>
<gene>
    <name evidence="1" type="ORF">FUA23_04480</name>
</gene>
<dbReference type="Pfam" id="PF04390">
    <property type="entry name" value="LptE"/>
    <property type="match status" value="1"/>
</dbReference>
<dbReference type="InterPro" id="IPR007485">
    <property type="entry name" value="LPS_assembly_LptE"/>
</dbReference>
<proteinExistence type="predicted"/>
<sequence>MPRFLLFSLLIAVSLTGCYTLSGISIPTGVEKAYVPLYIDNALGAPPTLYIDMTEALRDKIRDQARLQITEDAPDIEVKGTLVDFRVSAEGASPSDETAAFAKLNRLTIVVAIEYKNLRDESDEGWKQNFSNYYDFPATQTLASIQDEAIEDITDQINEAIFNKAFAEDW</sequence>
<protein>
    <recommendedName>
        <fullName evidence="3">Lipopolysaccharide assembly protein</fullName>
    </recommendedName>
</protein>
<accession>A0A5C7FWD0</accession>
<reference evidence="1 2" key="1">
    <citation type="submission" date="2019-08" db="EMBL/GenBank/DDBJ databases">
        <title>Lewinella sp. strain SSH13 Genome sequencing and assembly.</title>
        <authorList>
            <person name="Kim I."/>
        </authorList>
    </citation>
    <scope>NUCLEOTIDE SEQUENCE [LARGE SCALE GENOMIC DNA]</scope>
    <source>
        <strain evidence="1 2">SSH13</strain>
    </source>
</reference>
<comment type="caution">
    <text evidence="1">The sequence shown here is derived from an EMBL/GenBank/DDBJ whole genome shotgun (WGS) entry which is preliminary data.</text>
</comment>
<dbReference type="Proteomes" id="UP000321907">
    <property type="component" value="Unassembled WGS sequence"/>
</dbReference>
<evidence type="ECO:0000313" key="1">
    <source>
        <dbReference type="EMBL" id="TXF90702.1"/>
    </source>
</evidence>
<dbReference type="GO" id="GO:0019867">
    <property type="term" value="C:outer membrane"/>
    <property type="evidence" value="ECO:0007669"/>
    <property type="project" value="InterPro"/>
</dbReference>
<evidence type="ECO:0000313" key="2">
    <source>
        <dbReference type="Proteomes" id="UP000321907"/>
    </source>
</evidence>
<evidence type="ECO:0008006" key="3">
    <source>
        <dbReference type="Google" id="ProtNLM"/>
    </source>
</evidence>
<dbReference type="AlphaFoldDB" id="A0A5C7FWD0"/>
<organism evidence="1 2">
    <name type="scientific">Neolewinella aurantiaca</name>
    <dbReference type="NCBI Taxonomy" id="2602767"/>
    <lineage>
        <taxon>Bacteria</taxon>
        <taxon>Pseudomonadati</taxon>
        <taxon>Bacteroidota</taxon>
        <taxon>Saprospiria</taxon>
        <taxon>Saprospirales</taxon>
        <taxon>Lewinellaceae</taxon>
        <taxon>Neolewinella</taxon>
    </lineage>
</organism>
<keyword evidence="2" id="KW-1185">Reference proteome</keyword>
<dbReference type="PROSITE" id="PS51257">
    <property type="entry name" value="PROKAR_LIPOPROTEIN"/>
    <property type="match status" value="1"/>
</dbReference>
<dbReference type="RefSeq" id="WP_147929530.1">
    <property type="nucleotide sequence ID" value="NZ_VOXD01000005.1"/>
</dbReference>
<dbReference type="GO" id="GO:0043165">
    <property type="term" value="P:Gram-negative-bacterium-type cell outer membrane assembly"/>
    <property type="evidence" value="ECO:0007669"/>
    <property type="project" value="InterPro"/>
</dbReference>